<dbReference type="PANTHER" id="PTHR24278:SF19">
    <property type="entry name" value="EGF-LIKE DOMAIN-CONTAINING PROTEIN"/>
    <property type="match status" value="1"/>
</dbReference>
<organism evidence="6 7">
    <name type="scientific">Characodon lateralis</name>
    <dbReference type="NCBI Taxonomy" id="208331"/>
    <lineage>
        <taxon>Eukaryota</taxon>
        <taxon>Metazoa</taxon>
        <taxon>Chordata</taxon>
        <taxon>Craniata</taxon>
        <taxon>Vertebrata</taxon>
        <taxon>Euteleostomi</taxon>
        <taxon>Actinopterygii</taxon>
        <taxon>Neopterygii</taxon>
        <taxon>Teleostei</taxon>
        <taxon>Neoteleostei</taxon>
        <taxon>Acanthomorphata</taxon>
        <taxon>Ovalentaria</taxon>
        <taxon>Atherinomorphae</taxon>
        <taxon>Cyprinodontiformes</taxon>
        <taxon>Goodeidae</taxon>
        <taxon>Characodon</taxon>
    </lineage>
</organism>
<comment type="caution">
    <text evidence="6">The sequence shown here is derived from an EMBL/GenBank/DDBJ whole genome shotgun (WGS) entry which is preliminary data.</text>
</comment>
<feature type="transmembrane region" description="Helical" evidence="4">
    <location>
        <begin position="56"/>
        <end position="79"/>
    </location>
</feature>
<name>A0ABU7E2H2_9TELE</name>
<feature type="compositionally biased region" description="Polar residues" evidence="3">
    <location>
        <begin position="7"/>
        <end position="22"/>
    </location>
</feature>
<keyword evidence="4" id="KW-0812">Transmembrane</keyword>
<sequence>MGRKTSPCLSSPCQNGGTCMESSNSTYTCTCPEGFMGKNCDVEITEIPSGGLETKWIIVIAVLVPVAVIAIVTTIVCVCKRKNKKNKSEDGSISLKSASLPYEKMDDEKLTPM</sequence>
<dbReference type="Pfam" id="PF00008">
    <property type="entry name" value="EGF"/>
    <property type="match status" value="1"/>
</dbReference>
<dbReference type="SUPFAM" id="SSF57196">
    <property type="entry name" value="EGF/Laminin"/>
    <property type="match status" value="1"/>
</dbReference>
<accession>A0ABU7E2H2</accession>
<evidence type="ECO:0000313" key="6">
    <source>
        <dbReference type="EMBL" id="MED6281481.1"/>
    </source>
</evidence>
<comment type="caution">
    <text evidence="2">Lacks conserved residue(s) required for the propagation of feature annotation.</text>
</comment>
<dbReference type="PROSITE" id="PS00022">
    <property type="entry name" value="EGF_1"/>
    <property type="match status" value="1"/>
</dbReference>
<feature type="domain" description="EGF-like" evidence="5">
    <location>
        <begin position="4"/>
        <end position="41"/>
    </location>
</feature>
<keyword evidence="4" id="KW-1133">Transmembrane helix</keyword>
<reference evidence="6 7" key="1">
    <citation type="submission" date="2021-06" db="EMBL/GenBank/DDBJ databases">
        <authorList>
            <person name="Palmer J.M."/>
        </authorList>
    </citation>
    <scope>NUCLEOTIDE SEQUENCE [LARGE SCALE GENOMIC DNA]</scope>
    <source>
        <strain evidence="6 7">CL_MEX2019</strain>
        <tissue evidence="6">Muscle</tissue>
    </source>
</reference>
<dbReference type="PROSITE" id="PS01186">
    <property type="entry name" value="EGF_2"/>
    <property type="match status" value="1"/>
</dbReference>
<feature type="disulfide bond" evidence="2">
    <location>
        <begin position="31"/>
        <end position="40"/>
    </location>
</feature>
<evidence type="ECO:0000256" key="1">
    <source>
        <dbReference type="ARBA" id="ARBA00023157"/>
    </source>
</evidence>
<evidence type="ECO:0000256" key="4">
    <source>
        <dbReference type="SAM" id="Phobius"/>
    </source>
</evidence>
<dbReference type="PROSITE" id="PS50026">
    <property type="entry name" value="EGF_3"/>
    <property type="match status" value="1"/>
</dbReference>
<keyword evidence="2" id="KW-0245">EGF-like domain</keyword>
<keyword evidence="7" id="KW-1185">Reference proteome</keyword>
<evidence type="ECO:0000259" key="5">
    <source>
        <dbReference type="PROSITE" id="PS50026"/>
    </source>
</evidence>
<keyword evidence="4" id="KW-0472">Membrane</keyword>
<dbReference type="EMBL" id="JAHUTJ010043198">
    <property type="protein sequence ID" value="MED6281481.1"/>
    <property type="molecule type" value="Genomic_DNA"/>
</dbReference>
<dbReference type="PRINTS" id="PR00010">
    <property type="entry name" value="EGFBLOOD"/>
</dbReference>
<dbReference type="PANTHER" id="PTHR24278">
    <property type="entry name" value="COAGULATION FACTOR"/>
    <property type="match status" value="1"/>
</dbReference>
<dbReference type="SMART" id="SM00181">
    <property type="entry name" value="EGF"/>
    <property type="match status" value="1"/>
</dbReference>
<evidence type="ECO:0000256" key="3">
    <source>
        <dbReference type="SAM" id="MobiDB-lite"/>
    </source>
</evidence>
<proteinExistence type="predicted"/>
<dbReference type="CDD" id="cd00054">
    <property type="entry name" value="EGF_CA"/>
    <property type="match status" value="1"/>
</dbReference>
<dbReference type="Gene3D" id="2.10.25.10">
    <property type="entry name" value="Laminin"/>
    <property type="match status" value="1"/>
</dbReference>
<dbReference type="Proteomes" id="UP001352852">
    <property type="component" value="Unassembled WGS sequence"/>
</dbReference>
<gene>
    <name evidence="6" type="ORF">CHARACLAT_022071</name>
</gene>
<keyword evidence="1 2" id="KW-1015">Disulfide bond</keyword>
<dbReference type="InterPro" id="IPR050442">
    <property type="entry name" value="Peptidase_S1_coag_factors"/>
</dbReference>
<feature type="region of interest" description="Disordered" evidence="3">
    <location>
        <begin position="1"/>
        <end position="22"/>
    </location>
</feature>
<evidence type="ECO:0000256" key="2">
    <source>
        <dbReference type="PROSITE-ProRule" id="PRU00076"/>
    </source>
</evidence>
<protein>
    <recommendedName>
        <fullName evidence="5">EGF-like domain-containing protein</fullName>
    </recommendedName>
</protein>
<dbReference type="InterPro" id="IPR000742">
    <property type="entry name" value="EGF"/>
</dbReference>
<evidence type="ECO:0000313" key="7">
    <source>
        <dbReference type="Proteomes" id="UP001352852"/>
    </source>
</evidence>